<dbReference type="SUPFAM" id="SSF51971">
    <property type="entry name" value="Nucleotide-binding domain"/>
    <property type="match status" value="2"/>
</dbReference>
<sequence>MGKPTGFLEYDREPSHVRPPLERAKDWSEEHPPYAEETMRQQGARCMDCGVPFCHTGQLIAGMAAGCPVNNLIPEWNDLVYRGQWQEAIIRLHKTNNFPEFTGRVCPAPCEGSCTLGINAPPVTIKNIEREIVDRAFAQGWVKAQPPLARTGKRVAVVGSGPAGLAAAAQLNKAGHAVTVYERADRVGGLLMYGIPNMKLDKGVVERRVRLMAEEGVKFVTGVEVGKDLAPGRLLTDFDAVVLTTGATQARDLKLEGRQLGGIHLAMDFLHQNTKSLLDSGHRDGKYLSAKDKHVVVIGGGDTGTDCVGTALRHGARSVTQLEIMPRPPDQRAADNPWPQWPKVYKLDYGQEEAKALWGEDPRQYAVSSKRFLGDEAGRVTGIELVSVDWLHGQDGRPVGPREVEGSKRVIPADLVLLALGFLGPEKGLVGELGLKLEERGATWTVATDAEKMTSVPGVFAAGDCSRGQSLVVWAIHEGRKAARGVDKYLMYGETVLP</sequence>
<dbReference type="InterPro" id="IPR028261">
    <property type="entry name" value="DPD_II"/>
</dbReference>
<dbReference type="AlphaFoldDB" id="A0A7I9VRG9"/>
<dbReference type="InterPro" id="IPR009051">
    <property type="entry name" value="Helical_ferredxn"/>
</dbReference>
<feature type="region of interest" description="Disordered" evidence="5">
    <location>
        <begin position="1"/>
        <end position="32"/>
    </location>
</feature>
<dbReference type="GO" id="GO:0051536">
    <property type="term" value="F:iron-sulfur cluster binding"/>
    <property type="evidence" value="ECO:0007669"/>
    <property type="project" value="InterPro"/>
</dbReference>
<dbReference type="InterPro" id="IPR051394">
    <property type="entry name" value="Glutamate_Synthase"/>
</dbReference>
<dbReference type="Gene3D" id="3.50.50.60">
    <property type="entry name" value="FAD/NAD(P)-binding domain"/>
    <property type="match status" value="3"/>
</dbReference>
<dbReference type="GO" id="GO:0006537">
    <property type="term" value="P:glutamate biosynthetic process"/>
    <property type="evidence" value="ECO:0007669"/>
    <property type="project" value="UniProtKB-KW"/>
</dbReference>
<dbReference type="GO" id="GO:0016639">
    <property type="term" value="F:oxidoreductase activity, acting on the CH-NH2 group of donors, NAD or NADP as acceptor"/>
    <property type="evidence" value="ECO:0007669"/>
    <property type="project" value="InterPro"/>
</dbReference>
<evidence type="ECO:0000256" key="3">
    <source>
        <dbReference type="ARBA" id="ARBA00023164"/>
    </source>
</evidence>
<dbReference type="PRINTS" id="PR00419">
    <property type="entry name" value="ADXRDTASE"/>
</dbReference>
<feature type="domain" description="FAD/NAD(P)-binding" evidence="6">
    <location>
        <begin position="154"/>
        <end position="329"/>
    </location>
</feature>
<feature type="domain" description="Dihydroprymidine dehydrogenase" evidence="7">
    <location>
        <begin position="23"/>
        <end position="140"/>
    </location>
</feature>
<dbReference type="InterPro" id="IPR006005">
    <property type="entry name" value="Glut_synth_ssu1"/>
</dbReference>
<evidence type="ECO:0000313" key="8">
    <source>
        <dbReference type="EMBL" id="GEJ59032.1"/>
    </source>
</evidence>
<evidence type="ECO:0000313" key="9">
    <source>
        <dbReference type="Proteomes" id="UP000503640"/>
    </source>
</evidence>
<name>A0A7I9VRG9_9BACT</name>
<gene>
    <name evidence="8" type="primary">gltD</name>
    <name evidence="8" type="ORF">AMYX_37730</name>
</gene>
<dbReference type="SUPFAM" id="SSF46548">
    <property type="entry name" value="alpha-helical ferredoxin"/>
    <property type="match status" value="1"/>
</dbReference>
<dbReference type="FunFam" id="3.50.50.60:FF:000022">
    <property type="entry name" value="Glutamate synthase [NADH], amyloplastic"/>
    <property type="match status" value="1"/>
</dbReference>
<feature type="compositionally biased region" description="Basic and acidic residues" evidence="5">
    <location>
        <begin position="9"/>
        <end position="32"/>
    </location>
</feature>
<keyword evidence="2" id="KW-0560">Oxidoreductase</keyword>
<dbReference type="Gene3D" id="1.10.1060.10">
    <property type="entry name" value="Alpha-helical ferredoxin"/>
    <property type="match status" value="1"/>
</dbReference>
<comment type="pathway">
    <text evidence="4">Amino-acid biosynthesis.</text>
</comment>
<dbReference type="Pfam" id="PF07992">
    <property type="entry name" value="Pyr_redox_2"/>
    <property type="match status" value="2"/>
</dbReference>
<evidence type="ECO:0000259" key="6">
    <source>
        <dbReference type="Pfam" id="PF07992"/>
    </source>
</evidence>
<evidence type="ECO:0000256" key="4">
    <source>
        <dbReference type="ARBA" id="ARBA00029440"/>
    </source>
</evidence>
<protein>
    <submittedName>
        <fullName evidence="8">Glutamate synthase subunit beta</fullName>
    </submittedName>
</protein>
<keyword evidence="9" id="KW-1185">Reference proteome</keyword>
<feature type="domain" description="FAD/NAD(P)-binding" evidence="6">
    <location>
        <begin position="405"/>
        <end position="479"/>
    </location>
</feature>
<accession>A0A7I9VRG9</accession>
<dbReference type="InterPro" id="IPR036188">
    <property type="entry name" value="FAD/NAD-bd_sf"/>
</dbReference>
<evidence type="ECO:0000256" key="1">
    <source>
        <dbReference type="ARBA" id="ARBA00022605"/>
    </source>
</evidence>
<dbReference type="Proteomes" id="UP000503640">
    <property type="component" value="Unassembled WGS sequence"/>
</dbReference>
<dbReference type="InterPro" id="IPR023753">
    <property type="entry name" value="FAD/NAD-binding_dom"/>
</dbReference>
<organism evidence="8 9">
    <name type="scientific">Anaeromyxobacter diazotrophicus</name>
    <dbReference type="NCBI Taxonomy" id="2590199"/>
    <lineage>
        <taxon>Bacteria</taxon>
        <taxon>Pseudomonadati</taxon>
        <taxon>Myxococcota</taxon>
        <taxon>Myxococcia</taxon>
        <taxon>Myxococcales</taxon>
        <taxon>Cystobacterineae</taxon>
        <taxon>Anaeromyxobacteraceae</taxon>
        <taxon>Anaeromyxobacter</taxon>
    </lineage>
</organism>
<dbReference type="PANTHER" id="PTHR43100:SF1">
    <property type="entry name" value="GLUTAMATE SYNTHASE [NADPH] SMALL CHAIN"/>
    <property type="match status" value="1"/>
</dbReference>
<comment type="caution">
    <text evidence="8">The sequence shown here is derived from an EMBL/GenBank/DDBJ whole genome shotgun (WGS) entry which is preliminary data.</text>
</comment>
<keyword evidence="1" id="KW-0028">Amino-acid biosynthesis</keyword>
<proteinExistence type="predicted"/>
<reference evidence="9" key="1">
    <citation type="journal article" date="2020" name="Appl. Environ. Microbiol.">
        <title>Diazotrophic Anaeromyxobacter Isolates from Soils.</title>
        <authorList>
            <person name="Masuda Y."/>
            <person name="Yamanaka H."/>
            <person name="Xu Z.X."/>
            <person name="Shiratori Y."/>
            <person name="Aono T."/>
            <person name="Amachi S."/>
            <person name="Senoo K."/>
            <person name="Itoh H."/>
        </authorList>
    </citation>
    <scope>NUCLEOTIDE SEQUENCE [LARGE SCALE GENOMIC DNA]</scope>
    <source>
        <strain evidence="9">R267</strain>
    </source>
</reference>
<dbReference type="RefSeq" id="WP_176068147.1">
    <property type="nucleotide sequence ID" value="NZ_BJTG01000010.1"/>
</dbReference>
<dbReference type="EMBL" id="BJTG01000010">
    <property type="protein sequence ID" value="GEJ59032.1"/>
    <property type="molecule type" value="Genomic_DNA"/>
</dbReference>
<dbReference type="Pfam" id="PF14691">
    <property type="entry name" value="Fer4_20"/>
    <property type="match status" value="1"/>
</dbReference>
<evidence type="ECO:0000256" key="2">
    <source>
        <dbReference type="ARBA" id="ARBA00023002"/>
    </source>
</evidence>
<dbReference type="PANTHER" id="PTHR43100">
    <property type="entry name" value="GLUTAMATE SYNTHASE [NADPH] SMALL CHAIN"/>
    <property type="match status" value="1"/>
</dbReference>
<keyword evidence="3" id="KW-0314">Glutamate biosynthesis</keyword>
<evidence type="ECO:0000259" key="7">
    <source>
        <dbReference type="Pfam" id="PF14691"/>
    </source>
</evidence>
<evidence type="ECO:0000256" key="5">
    <source>
        <dbReference type="SAM" id="MobiDB-lite"/>
    </source>
</evidence>
<dbReference type="NCBIfam" id="TIGR01317">
    <property type="entry name" value="GOGAT_sm_gam"/>
    <property type="match status" value="1"/>
</dbReference>